<name>A0A426U7B0_9CHLR</name>
<evidence type="ECO:0000313" key="2">
    <source>
        <dbReference type="EMBL" id="RRR75867.1"/>
    </source>
</evidence>
<comment type="caution">
    <text evidence="2">The sequence shown here is derived from an EMBL/GenBank/DDBJ whole genome shotgun (WGS) entry which is preliminary data.</text>
</comment>
<dbReference type="CDD" id="cd09874">
    <property type="entry name" value="PIN_MT3492-like"/>
    <property type="match status" value="1"/>
</dbReference>
<dbReference type="InterPro" id="IPR002716">
    <property type="entry name" value="PIN_dom"/>
</dbReference>
<gene>
    <name evidence="2" type="ORF">EI684_03865</name>
</gene>
<dbReference type="Proteomes" id="UP000280307">
    <property type="component" value="Unassembled WGS sequence"/>
</dbReference>
<dbReference type="InterPro" id="IPR029060">
    <property type="entry name" value="PIN-like_dom_sf"/>
</dbReference>
<reference evidence="2 3" key="1">
    <citation type="submission" date="2018-12" db="EMBL/GenBank/DDBJ databases">
        <title>Genome Sequence of Candidatus Viridilinea halotolerans isolated from saline sulfide-rich spring.</title>
        <authorList>
            <person name="Grouzdev D.S."/>
            <person name="Burganskaya E.I."/>
            <person name="Krutkina M.S."/>
            <person name="Sukhacheva M.V."/>
            <person name="Gorlenko V.M."/>
        </authorList>
    </citation>
    <scope>NUCLEOTIDE SEQUENCE [LARGE SCALE GENOMIC DNA]</scope>
    <source>
        <strain evidence="2">Chok-6</strain>
    </source>
</reference>
<evidence type="ECO:0000313" key="3">
    <source>
        <dbReference type="Proteomes" id="UP000280307"/>
    </source>
</evidence>
<dbReference type="Gene3D" id="3.40.50.1010">
    <property type="entry name" value="5'-nuclease"/>
    <property type="match status" value="1"/>
</dbReference>
<dbReference type="AlphaFoldDB" id="A0A426U7B0"/>
<proteinExistence type="predicted"/>
<accession>A0A426U7B0</accession>
<dbReference type="SUPFAM" id="SSF88723">
    <property type="entry name" value="PIN domain-like"/>
    <property type="match status" value="1"/>
</dbReference>
<dbReference type="Pfam" id="PF01850">
    <property type="entry name" value="PIN"/>
    <property type="match status" value="1"/>
</dbReference>
<protein>
    <submittedName>
        <fullName evidence="2">PIN domain-containing protein</fullName>
    </submittedName>
</protein>
<feature type="domain" description="PIN" evidence="1">
    <location>
        <begin position="5"/>
        <end position="130"/>
    </location>
</feature>
<organism evidence="2 3">
    <name type="scientific">Candidatus Viridilinea halotolerans</name>
    <dbReference type="NCBI Taxonomy" id="2491704"/>
    <lineage>
        <taxon>Bacteria</taxon>
        <taxon>Bacillati</taxon>
        <taxon>Chloroflexota</taxon>
        <taxon>Chloroflexia</taxon>
        <taxon>Chloroflexales</taxon>
        <taxon>Chloroflexineae</taxon>
        <taxon>Oscillochloridaceae</taxon>
        <taxon>Candidatus Viridilinea</taxon>
    </lineage>
</organism>
<evidence type="ECO:0000259" key="1">
    <source>
        <dbReference type="Pfam" id="PF01850"/>
    </source>
</evidence>
<dbReference type="EMBL" id="RSAS01000153">
    <property type="protein sequence ID" value="RRR75867.1"/>
    <property type="molecule type" value="Genomic_DNA"/>
</dbReference>
<sequence>MSVFYCDTSAIVKRYFPEAGTAWMQALAAPVHGHALLLGELTLAETAAVIGAKQRASGGITFAERDAILQRFLQHCNDEYGLIPVDRTTINRAVLLTQQHRLRGYDAVQLAVALMINAQYLAVGMPGLTFVAADNDLIAAAHAQGLGVENPNNYL</sequence>